<proteinExistence type="predicted"/>
<keyword evidence="1" id="KW-0732">Signal</keyword>
<protein>
    <submittedName>
        <fullName evidence="2">Uncharacterized protein</fullName>
    </submittedName>
</protein>
<evidence type="ECO:0000313" key="3">
    <source>
        <dbReference type="Proteomes" id="UP001169242"/>
    </source>
</evidence>
<name>A0AA42J3B9_9FIRM</name>
<evidence type="ECO:0000256" key="1">
    <source>
        <dbReference type="SAM" id="SignalP"/>
    </source>
</evidence>
<organism evidence="2 3">
    <name type="scientific">Holtiella tumoricola</name>
    <dbReference type="NCBI Taxonomy" id="3018743"/>
    <lineage>
        <taxon>Bacteria</taxon>
        <taxon>Bacillati</taxon>
        <taxon>Bacillota</taxon>
        <taxon>Clostridia</taxon>
        <taxon>Lachnospirales</taxon>
        <taxon>Cellulosilyticaceae</taxon>
        <taxon>Holtiella</taxon>
    </lineage>
</organism>
<feature type="signal peptide" evidence="1">
    <location>
        <begin position="1"/>
        <end position="23"/>
    </location>
</feature>
<gene>
    <name evidence="2" type="ORF">PBV87_20670</name>
</gene>
<dbReference type="Proteomes" id="UP001169242">
    <property type="component" value="Unassembled WGS sequence"/>
</dbReference>
<dbReference type="RefSeq" id="WP_271013568.1">
    <property type="nucleotide sequence ID" value="NZ_JAQIFT010000068.1"/>
</dbReference>
<dbReference type="EMBL" id="JAQIFT010000068">
    <property type="protein sequence ID" value="MDA3733891.1"/>
    <property type="molecule type" value="Genomic_DNA"/>
</dbReference>
<feature type="chain" id="PRO_5041392208" evidence="1">
    <location>
        <begin position="24"/>
        <end position="108"/>
    </location>
</feature>
<keyword evidence="3" id="KW-1185">Reference proteome</keyword>
<sequence>MKAKYLGVLVVGIMAVGSFSLFAKGPTPMNNTGTVPVELTATVNNQAVTLSAGEDTYSNIYDEMRDMMEQQIELGNLTEEQAKEMFNYCIERMSNKGSNRGRNGFGCH</sequence>
<evidence type="ECO:0000313" key="2">
    <source>
        <dbReference type="EMBL" id="MDA3733891.1"/>
    </source>
</evidence>
<comment type="caution">
    <text evidence="2">The sequence shown here is derived from an EMBL/GenBank/DDBJ whole genome shotgun (WGS) entry which is preliminary data.</text>
</comment>
<accession>A0AA42J3B9</accession>
<reference evidence="2" key="1">
    <citation type="journal article" date="2023" name="Int. J. Syst. Evol. Microbiol.">
        <title>&lt;i&gt;Holtiella tumoricola&lt;/i&gt; gen. nov. sp. nov., isolated from a human clinical sample.</title>
        <authorList>
            <person name="Allen-Vercoe E."/>
            <person name="Daigneault M.C."/>
            <person name="Vancuren S.J."/>
            <person name="Cochrane K."/>
            <person name="O'Neal L.L."/>
            <person name="Sankaranarayanan K."/>
            <person name="Lawson P.A."/>
        </authorList>
    </citation>
    <scope>NUCLEOTIDE SEQUENCE</scope>
    <source>
        <strain evidence="2">CC70A</strain>
    </source>
</reference>
<dbReference type="AlphaFoldDB" id="A0AA42J3B9"/>